<feature type="transmembrane region" description="Helical" evidence="1">
    <location>
        <begin position="133"/>
        <end position="150"/>
    </location>
</feature>
<sequence length="194" mass="22400">MIELVPKWFIRYKFANSLFLGISVGAIFTIYAPIEPSVYSVGGVMMAIAMLVVARVYKYILNALWFFRISMMVEIVLLLAITYFLLYPYTYQTALLVYIGYQITFVFGSYLVRAETLLLSTDDLLTKVDTAKQLGYLIGMVLSYLFYKIIKHYGITSNQDQVYNLHIYLVVVEMAIIYLIWRSFKTVNIASCEN</sequence>
<name>A0A1W1C6E7_9ZZZZ</name>
<gene>
    <name evidence="2" type="ORF">MNB_SV-6-959</name>
</gene>
<organism evidence="2">
    <name type="scientific">hydrothermal vent metagenome</name>
    <dbReference type="NCBI Taxonomy" id="652676"/>
    <lineage>
        <taxon>unclassified sequences</taxon>
        <taxon>metagenomes</taxon>
        <taxon>ecological metagenomes</taxon>
    </lineage>
</organism>
<feature type="transmembrane region" description="Helical" evidence="1">
    <location>
        <begin position="95"/>
        <end position="112"/>
    </location>
</feature>
<evidence type="ECO:0000313" key="2">
    <source>
        <dbReference type="EMBL" id="SFV61325.1"/>
    </source>
</evidence>
<proteinExistence type="predicted"/>
<keyword evidence="1" id="KW-1133">Transmembrane helix</keyword>
<accession>A0A1W1C6E7</accession>
<dbReference type="AlphaFoldDB" id="A0A1W1C6E7"/>
<feature type="transmembrane region" description="Helical" evidence="1">
    <location>
        <begin position="12"/>
        <end position="32"/>
    </location>
</feature>
<dbReference type="EMBL" id="FPHC01000064">
    <property type="protein sequence ID" value="SFV61325.1"/>
    <property type="molecule type" value="Genomic_DNA"/>
</dbReference>
<keyword evidence="1" id="KW-0472">Membrane</keyword>
<evidence type="ECO:0000256" key="1">
    <source>
        <dbReference type="SAM" id="Phobius"/>
    </source>
</evidence>
<reference evidence="2" key="1">
    <citation type="submission" date="2016-10" db="EMBL/GenBank/DDBJ databases">
        <authorList>
            <person name="de Groot N.N."/>
        </authorList>
    </citation>
    <scope>NUCLEOTIDE SEQUENCE</scope>
</reference>
<feature type="transmembrane region" description="Helical" evidence="1">
    <location>
        <begin position="38"/>
        <end position="57"/>
    </location>
</feature>
<keyword evidence="1" id="KW-0812">Transmembrane</keyword>
<feature type="transmembrane region" description="Helical" evidence="1">
    <location>
        <begin position="162"/>
        <end position="181"/>
    </location>
</feature>
<feature type="transmembrane region" description="Helical" evidence="1">
    <location>
        <begin position="69"/>
        <end position="89"/>
    </location>
</feature>
<protein>
    <submittedName>
        <fullName evidence="2">Uncharacterized protein</fullName>
    </submittedName>
</protein>